<evidence type="ECO:0000313" key="6">
    <source>
        <dbReference type="EMBL" id="KPI38868.1"/>
    </source>
</evidence>
<dbReference type="PANTHER" id="PTHR43476">
    <property type="entry name" value="3-(3-HYDROXY-PHENYL)PROPIONATE/3-HYDROXYCINNAMIC ACID HYDROXYLASE"/>
    <property type="match status" value="1"/>
</dbReference>
<dbReference type="EMBL" id="LFJN01000017">
    <property type="protein sequence ID" value="KPI38868.1"/>
    <property type="molecule type" value="Genomic_DNA"/>
</dbReference>
<keyword evidence="7" id="KW-1185">Reference proteome</keyword>
<name>A0A0N0NL79_9EURO</name>
<dbReference type="InterPro" id="IPR002938">
    <property type="entry name" value="FAD-bd"/>
</dbReference>
<dbReference type="STRING" id="1664694.A0A0N0NL79"/>
<dbReference type="Pfam" id="PF01494">
    <property type="entry name" value="FAD_binding_3"/>
    <property type="match status" value="1"/>
</dbReference>
<reference evidence="6 7" key="1">
    <citation type="submission" date="2015-06" db="EMBL/GenBank/DDBJ databases">
        <title>Draft genome of the ant-associated black yeast Phialophora attae CBS 131958.</title>
        <authorList>
            <person name="Moreno L.F."/>
            <person name="Stielow B.J."/>
            <person name="de Hoog S."/>
            <person name="Vicente V.A."/>
            <person name="Weiss V.A."/>
            <person name="de Vries M."/>
            <person name="Cruz L.M."/>
            <person name="Souza E.M."/>
        </authorList>
    </citation>
    <scope>NUCLEOTIDE SEQUENCE [LARGE SCALE GENOMIC DNA]</scope>
    <source>
        <strain evidence="6 7">CBS 131958</strain>
    </source>
</reference>
<keyword evidence="3" id="KW-0560">Oxidoreductase</keyword>
<protein>
    <submittedName>
        <fullName evidence="6">Para-nitrophenol 4-monooxygenase</fullName>
    </submittedName>
</protein>
<evidence type="ECO:0000313" key="7">
    <source>
        <dbReference type="Proteomes" id="UP000038010"/>
    </source>
</evidence>
<dbReference type="SUPFAM" id="SSF51905">
    <property type="entry name" value="FAD/NAD(P)-binding domain"/>
    <property type="match status" value="1"/>
</dbReference>
<dbReference type="PRINTS" id="PR00420">
    <property type="entry name" value="RNGMNOXGNASE"/>
</dbReference>
<dbReference type="GeneID" id="28738012"/>
<dbReference type="Proteomes" id="UP000038010">
    <property type="component" value="Unassembled WGS sequence"/>
</dbReference>
<feature type="domain" description="FAD-binding" evidence="5">
    <location>
        <begin position="13"/>
        <end position="353"/>
    </location>
</feature>
<dbReference type="OrthoDB" id="10016252at2759"/>
<dbReference type="Gene3D" id="3.50.50.60">
    <property type="entry name" value="FAD/NAD(P)-binding domain"/>
    <property type="match status" value="1"/>
</dbReference>
<dbReference type="Gene3D" id="3.30.70.2450">
    <property type="match status" value="1"/>
</dbReference>
<evidence type="ECO:0000256" key="3">
    <source>
        <dbReference type="ARBA" id="ARBA00023002"/>
    </source>
</evidence>
<evidence type="ECO:0000259" key="5">
    <source>
        <dbReference type="Pfam" id="PF01494"/>
    </source>
</evidence>
<gene>
    <name evidence="6" type="ORF">AB675_5886</name>
</gene>
<keyword evidence="2" id="KW-0274">FAD</keyword>
<dbReference type="InterPro" id="IPR036188">
    <property type="entry name" value="FAD/NAD-bd_sf"/>
</dbReference>
<organism evidence="6 7">
    <name type="scientific">Cyphellophora attinorum</name>
    <dbReference type="NCBI Taxonomy" id="1664694"/>
    <lineage>
        <taxon>Eukaryota</taxon>
        <taxon>Fungi</taxon>
        <taxon>Dikarya</taxon>
        <taxon>Ascomycota</taxon>
        <taxon>Pezizomycotina</taxon>
        <taxon>Eurotiomycetes</taxon>
        <taxon>Chaetothyriomycetidae</taxon>
        <taxon>Chaetothyriales</taxon>
        <taxon>Cyphellophoraceae</taxon>
        <taxon>Cyphellophora</taxon>
    </lineage>
</organism>
<evidence type="ECO:0000256" key="1">
    <source>
        <dbReference type="ARBA" id="ARBA00022630"/>
    </source>
</evidence>
<dbReference type="GO" id="GO:0004497">
    <property type="term" value="F:monooxygenase activity"/>
    <property type="evidence" value="ECO:0007669"/>
    <property type="project" value="UniProtKB-KW"/>
</dbReference>
<dbReference type="GO" id="GO:0071949">
    <property type="term" value="F:FAD binding"/>
    <property type="evidence" value="ECO:0007669"/>
    <property type="project" value="InterPro"/>
</dbReference>
<dbReference type="VEuPathDB" id="FungiDB:AB675_5886"/>
<dbReference type="InterPro" id="IPR050631">
    <property type="entry name" value="PheA/TfdB_FAD_monoxygenase"/>
</dbReference>
<proteinExistence type="predicted"/>
<dbReference type="AlphaFoldDB" id="A0A0N0NL79"/>
<accession>A0A0N0NL79</accession>
<dbReference type="RefSeq" id="XP_017998831.1">
    <property type="nucleotide sequence ID" value="XM_018146132.1"/>
</dbReference>
<keyword evidence="1" id="KW-0285">Flavoprotein</keyword>
<sequence>MIVRNDEQADTLDCEVLVVGAGPSGLLTTLLLAQSGVRVILVEALPDIDDSPRAMAYGPAAVVELERAGVAQDARAVGMEPGDYNSPIRWITIDQKEIGRFGPEDKIPGTFDNVICGQYQLAEILKRHASRYENTKILFDHKIDAIDEAEGSVVATLLTSSGERKLSAKYLVGCDGGRSTVRKLLGLSYDGFTLPQWLVACNVSGYPFLDHGFTRGQFIIHPEHFCLIGKINPQGLWRVSYNEKEDLTKEEVLANVHNKFEAMFPGPKPLSKDSYKLEAVSPYRLHQRTAPSYRKGRCLLAGDAAHACSPFGGMGLTTGICDAAGVADCLVGVLRKGCPDSLLDKYAEIRKDKYDNVTHPVSYGNTCRLRDTDPEKAGELEFFKIMNSSREARQEMMKGAYVLGHDFRQYWPKVPEIQHNKEPSLAHKADPANRLVDV</sequence>
<keyword evidence="6" id="KW-0503">Monooxygenase</keyword>
<keyword evidence="4" id="KW-0520">NAD</keyword>
<evidence type="ECO:0000256" key="4">
    <source>
        <dbReference type="ARBA" id="ARBA00023027"/>
    </source>
</evidence>
<dbReference type="PANTHER" id="PTHR43476:SF4">
    <property type="entry name" value="BLR0106 PROTEIN"/>
    <property type="match status" value="1"/>
</dbReference>
<comment type="caution">
    <text evidence="6">The sequence shown here is derived from an EMBL/GenBank/DDBJ whole genome shotgun (WGS) entry which is preliminary data.</text>
</comment>
<evidence type="ECO:0000256" key="2">
    <source>
        <dbReference type="ARBA" id="ARBA00022827"/>
    </source>
</evidence>